<feature type="transmembrane region" description="Helical" evidence="2">
    <location>
        <begin position="216"/>
        <end position="237"/>
    </location>
</feature>
<feature type="transmembrane region" description="Helical" evidence="2">
    <location>
        <begin position="89"/>
        <end position="111"/>
    </location>
</feature>
<feature type="transmembrane region" description="Helical" evidence="2">
    <location>
        <begin position="333"/>
        <end position="356"/>
    </location>
</feature>
<comment type="caution">
    <text evidence="4">The sequence shown here is derived from an EMBL/GenBank/DDBJ whole genome shotgun (WGS) entry which is preliminary data.</text>
</comment>
<evidence type="ECO:0000256" key="1">
    <source>
        <dbReference type="SAM" id="MobiDB-lite"/>
    </source>
</evidence>
<feature type="transmembrane region" description="Helical" evidence="2">
    <location>
        <begin position="118"/>
        <end position="140"/>
    </location>
</feature>
<evidence type="ECO:0000313" key="4">
    <source>
        <dbReference type="EMBL" id="GAA3394692.1"/>
    </source>
</evidence>
<feature type="transmembrane region" description="Helical" evidence="2">
    <location>
        <begin position="188"/>
        <end position="210"/>
    </location>
</feature>
<feature type="transmembrane region" description="Helical" evidence="2">
    <location>
        <begin position="368"/>
        <end position="388"/>
    </location>
</feature>
<dbReference type="InterPro" id="IPR036938">
    <property type="entry name" value="PAP2/HPO_sf"/>
</dbReference>
<dbReference type="PANTHER" id="PTHR14969:SF13">
    <property type="entry name" value="AT30094P"/>
    <property type="match status" value="1"/>
</dbReference>
<feature type="transmembrane region" description="Helical" evidence="2">
    <location>
        <begin position="408"/>
        <end position="427"/>
    </location>
</feature>
<dbReference type="SUPFAM" id="SSF48317">
    <property type="entry name" value="Acid phosphatase/Vanadium-dependent haloperoxidase"/>
    <property type="match status" value="2"/>
</dbReference>
<keyword evidence="2" id="KW-1133">Transmembrane helix</keyword>
<dbReference type="InterPro" id="IPR000326">
    <property type="entry name" value="PAP2/HPO"/>
</dbReference>
<organism evidence="4 5">
    <name type="scientific">Cryptosporangium minutisporangium</name>
    <dbReference type="NCBI Taxonomy" id="113569"/>
    <lineage>
        <taxon>Bacteria</taxon>
        <taxon>Bacillati</taxon>
        <taxon>Actinomycetota</taxon>
        <taxon>Actinomycetes</taxon>
        <taxon>Cryptosporangiales</taxon>
        <taxon>Cryptosporangiaceae</taxon>
        <taxon>Cryptosporangium</taxon>
    </lineage>
</organism>
<dbReference type="SMART" id="SM00014">
    <property type="entry name" value="acidPPc"/>
    <property type="match status" value="2"/>
</dbReference>
<feature type="domain" description="Phosphatidic acid phosphatase type 2/haloperoxidase" evidence="3">
    <location>
        <begin position="365"/>
        <end position="478"/>
    </location>
</feature>
<keyword evidence="5" id="KW-1185">Reference proteome</keyword>
<feature type="region of interest" description="Disordered" evidence="1">
    <location>
        <begin position="1"/>
        <end position="23"/>
    </location>
</feature>
<proteinExistence type="predicted"/>
<keyword evidence="2" id="KW-0472">Membrane</keyword>
<name>A0ABP6T864_9ACTN</name>
<gene>
    <name evidence="4" type="ORF">GCM10020369_65070</name>
</gene>
<feature type="domain" description="Phosphatidic acid phosphatase type 2/haloperoxidase" evidence="3">
    <location>
        <begin position="118"/>
        <end position="231"/>
    </location>
</feature>
<dbReference type="Pfam" id="PF01569">
    <property type="entry name" value="PAP2"/>
    <property type="match status" value="2"/>
</dbReference>
<dbReference type="Proteomes" id="UP001501676">
    <property type="component" value="Unassembled WGS sequence"/>
</dbReference>
<accession>A0ABP6T864</accession>
<sequence>MTRMGQPEPQVAERYEAAQPSPTGNADRRLLARLLFALVAACAAAVPVALLAIVVKNVDWPVARLDLAIARGLNGYAADHQWFVDVLDWISTVGHPATFRIGATVAALWLLAVARPRLALWTLVTTWGGALLGVLLKLLVARARPVLPEAVAHADGYSFPSGHAVGAFVGCAVLLLLWLDMAKPRQRVIGWVVAGLGAAAVCFSRMGLGVHYFSDVVGGCLVGLGWVAATTIVFQVWRRETGLPAADVVNTGIEPERAEEDADTRPLPPWRDVFGEIARPLPRLLPLWIALVAVTAGVGWLVTKAFGDSAVGDLDRELPLWFADRSTPTLDDLTAFCTLIGETTTIVVVTAVGFFFARLLYRRWLEPVVILFAVVGEVWGFVLVTWLVDRERPPVAQLDEAPPTSSFPSGHTAATVCCYGILAVLAARRTRVPRPWLFAGVALAVVLIGICRIYRGMHHPTDVIAGVAYGSVWLTIVVMLLLRKSPQAEGFTARKVRS</sequence>
<evidence type="ECO:0000259" key="3">
    <source>
        <dbReference type="SMART" id="SM00014"/>
    </source>
</evidence>
<dbReference type="EMBL" id="BAAAYN010000045">
    <property type="protein sequence ID" value="GAA3394692.1"/>
    <property type="molecule type" value="Genomic_DNA"/>
</dbReference>
<dbReference type="PANTHER" id="PTHR14969">
    <property type="entry name" value="SPHINGOSINE-1-PHOSPHATE PHOSPHOHYDROLASE"/>
    <property type="match status" value="1"/>
</dbReference>
<keyword evidence="2" id="KW-0812">Transmembrane</keyword>
<dbReference type="Gene3D" id="1.20.144.10">
    <property type="entry name" value="Phosphatidic acid phosphatase type 2/haloperoxidase"/>
    <property type="match status" value="2"/>
</dbReference>
<feature type="transmembrane region" description="Helical" evidence="2">
    <location>
        <begin position="436"/>
        <end position="457"/>
    </location>
</feature>
<protein>
    <recommendedName>
        <fullName evidence="3">Phosphatidic acid phosphatase type 2/haloperoxidase domain-containing protein</fullName>
    </recommendedName>
</protein>
<feature type="transmembrane region" description="Helical" evidence="2">
    <location>
        <begin position="284"/>
        <end position="302"/>
    </location>
</feature>
<feature type="transmembrane region" description="Helical" evidence="2">
    <location>
        <begin position="34"/>
        <end position="55"/>
    </location>
</feature>
<reference evidence="5" key="1">
    <citation type="journal article" date="2019" name="Int. J. Syst. Evol. Microbiol.">
        <title>The Global Catalogue of Microorganisms (GCM) 10K type strain sequencing project: providing services to taxonomists for standard genome sequencing and annotation.</title>
        <authorList>
            <consortium name="The Broad Institute Genomics Platform"/>
            <consortium name="The Broad Institute Genome Sequencing Center for Infectious Disease"/>
            <person name="Wu L."/>
            <person name="Ma J."/>
        </authorList>
    </citation>
    <scope>NUCLEOTIDE SEQUENCE [LARGE SCALE GENOMIC DNA]</scope>
    <source>
        <strain evidence="5">JCM 9458</strain>
    </source>
</reference>
<evidence type="ECO:0000313" key="5">
    <source>
        <dbReference type="Proteomes" id="UP001501676"/>
    </source>
</evidence>
<dbReference type="CDD" id="cd03392">
    <property type="entry name" value="PAP2_like_2"/>
    <property type="match status" value="2"/>
</dbReference>
<evidence type="ECO:0000256" key="2">
    <source>
        <dbReference type="SAM" id="Phobius"/>
    </source>
</evidence>
<feature type="transmembrane region" description="Helical" evidence="2">
    <location>
        <begin position="463"/>
        <end position="482"/>
    </location>
</feature>
<feature type="transmembrane region" description="Helical" evidence="2">
    <location>
        <begin position="160"/>
        <end position="179"/>
    </location>
</feature>